<dbReference type="EMBL" id="CP072133">
    <property type="protein sequence ID" value="QTH72782.1"/>
    <property type="molecule type" value="Genomic_DNA"/>
</dbReference>
<accession>A0A975DJB1</accession>
<evidence type="ECO:0000313" key="3">
    <source>
        <dbReference type="Proteomes" id="UP000664904"/>
    </source>
</evidence>
<evidence type="ECO:0000256" key="1">
    <source>
        <dbReference type="SAM" id="Phobius"/>
    </source>
</evidence>
<feature type="transmembrane region" description="Helical" evidence="1">
    <location>
        <begin position="32"/>
        <end position="52"/>
    </location>
</feature>
<keyword evidence="3" id="KW-1185">Reference proteome</keyword>
<reference evidence="2" key="1">
    <citation type="submission" date="2021-03" db="EMBL/GenBank/DDBJ databases">
        <title>Complete Genome of Pseudoalteromonas xiamenensis STKMTI.2, a new potential marine bacterium producing anti-Vibrio compounds.</title>
        <authorList>
            <person name="Handayani D.P."/>
            <person name="Isnansetyo A."/>
            <person name="Istiqomah I."/>
            <person name="Jumina J."/>
        </authorList>
    </citation>
    <scope>NUCLEOTIDE SEQUENCE</scope>
    <source>
        <strain evidence="2">STKMTI.2</strain>
    </source>
</reference>
<proteinExistence type="predicted"/>
<dbReference type="RefSeq" id="WP_208844405.1">
    <property type="nucleotide sequence ID" value="NZ_CP072133.1"/>
</dbReference>
<dbReference type="KEGG" id="pxi:J5O05_08455"/>
<keyword evidence="1" id="KW-0812">Transmembrane</keyword>
<sequence length="65" mass="7569">MFALLSFLLVANCFIAYQCYKNAHLKGYPVKLFAGLGFIPYFNLVVWVYLLFLPNLAETGRFHQY</sequence>
<keyword evidence="1" id="KW-1133">Transmembrane helix</keyword>
<organism evidence="2 3">
    <name type="scientific">Pseudoalteromonas xiamenensis</name>
    <dbReference type="NCBI Taxonomy" id="882626"/>
    <lineage>
        <taxon>Bacteria</taxon>
        <taxon>Pseudomonadati</taxon>
        <taxon>Pseudomonadota</taxon>
        <taxon>Gammaproteobacteria</taxon>
        <taxon>Alteromonadales</taxon>
        <taxon>Pseudoalteromonadaceae</taxon>
        <taxon>Pseudoalteromonas</taxon>
    </lineage>
</organism>
<dbReference type="Proteomes" id="UP000664904">
    <property type="component" value="Chromosome"/>
</dbReference>
<keyword evidence="1" id="KW-0472">Membrane</keyword>
<gene>
    <name evidence="2" type="ORF">J5O05_08455</name>
</gene>
<protein>
    <submittedName>
        <fullName evidence="2">Uncharacterized protein</fullName>
    </submittedName>
</protein>
<name>A0A975DJB1_9GAMM</name>
<evidence type="ECO:0000313" key="2">
    <source>
        <dbReference type="EMBL" id="QTH72782.1"/>
    </source>
</evidence>
<dbReference type="AlphaFoldDB" id="A0A975DJB1"/>